<reference evidence="5 6" key="1">
    <citation type="submission" date="2024-07" db="EMBL/GenBank/DDBJ databases">
        <title>Genomic Encyclopedia of Type Strains, Phase V (KMG-V): Genome sequencing to study the core and pangenomes of soil and plant-associated prokaryotes.</title>
        <authorList>
            <person name="Whitman W."/>
        </authorList>
    </citation>
    <scope>NUCLEOTIDE SEQUENCE [LARGE SCALE GENOMIC DNA]</scope>
    <source>
        <strain evidence="5 6">USDA 222</strain>
    </source>
</reference>
<dbReference type="CDD" id="cd01562">
    <property type="entry name" value="Thr-dehyd"/>
    <property type="match status" value="1"/>
</dbReference>
<evidence type="ECO:0000313" key="5">
    <source>
        <dbReference type="EMBL" id="MEY9472232.1"/>
    </source>
</evidence>
<dbReference type="EC" id="4.3.1.19" evidence="5"/>
<dbReference type="SUPFAM" id="SSF53686">
    <property type="entry name" value="Tryptophan synthase beta subunit-like PLP-dependent enzymes"/>
    <property type="match status" value="1"/>
</dbReference>
<dbReference type="EMBL" id="JBGBZN010000002">
    <property type="protein sequence ID" value="MEY9472232.1"/>
    <property type="molecule type" value="Genomic_DNA"/>
</dbReference>
<dbReference type="Gene3D" id="3.40.50.1100">
    <property type="match status" value="2"/>
</dbReference>
<keyword evidence="6" id="KW-1185">Reference proteome</keyword>
<accession>A0ABV4GJW6</accession>
<gene>
    <name evidence="5" type="ORF">ABH992_004631</name>
</gene>
<dbReference type="InterPro" id="IPR036052">
    <property type="entry name" value="TrpB-like_PALP_sf"/>
</dbReference>
<dbReference type="PANTHER" id="PTHR48078">
    <property type="entry name" value="THREONINE DEHYDRATASE, MITOCHONDRIAL-RELATED"/>
    <property type="match status" value="1"/>
</dbReference>
<name>A0ABV4GJW6_9BRAD</name>
<evidence type="ECO:0000256" key="3">
    <source>
        <dbReference type="ARBA" id="ARBA00023239"/>
    </source>
</evidence>
<dbReference type="RefSeq" id="WP_050992087.1">
    <property type="nucleotide sequence ID" value="NZ_JBGBYD010000002.1"/>
</dbReference>
<keyword evidence="2" id="KW-0663">Pyridoxal phosphate</keyword>
<evidence type="ECO:0000259" key="4">
    <source>
        <dbReference type="Pfam" id="PF00291"/>
    </source>
</evidence>
<dbReference type="NCBIfam" id="NF005292">
    <property type="entry name" value="PRK06815.1"/>
    <property type="match status" value="1"/>
</dbReference>
<dbReference type="InterPro" id="IPR050147">
    <property type="entry name" value="Ser/Thr_Dehydratase"/>
</dbReference>
<dbReference type="Pfam" id="PF00291">
    <property type="entry name" value="PALP"/>
    <property type="match status" value="1"/>
</dbReference>
<evidence type="ECO:0000256" key="2">
    <source>
        <dbReference type="ARBA" id="ARBA00022898"/>
    </source>
</evidence>
<keyword evidence="3 5" id="KW-0456">Lyase</keyword>
<evidence type="ECO:0000313" key="6">
    <source>
        <dbReference type="Proteomes" id="UP001565474"/>
    </source>
</evidence>
<feature type="domain" description="Tryptophan synthase beta chain-like PALP" evidence="4">
    <location>
        <begin position="23"/>
        <end position="312"/>
    </location>
</feature>
<dbReference type="InterPro" id="IPR001926">
    <property type="entry name" value="TrpB-like_PALP"/>
</dbReference>
<comment type="caution">
    <text evidence="5">The sequence shown here is derived from an EMBL/GenBank/DDBJ whole genome shotgun (WGS) entry which is preliminary data.</text>
</comment>
<comment type="cofactor">
    <cofactor evidence="1">
        <name>pyridoxal 5'-phosphate</name>
        <dbReference type="ChEBI" id="CHEBI:597326"/>
    </cofactor>
</comment>
<sequence length="325" mass="34288">MPEGAGASLVGRIVAAEARIRSLVRETFVDRSPILSGLSGGGEVWLKYENLQHTGSFKVRGALNKILSLSKDDLARGVIASSTGNHGLGVAYSLSALKARGTIFLPTTASKSKIVALEQYKSVKLQFFGADAVTSEAHAREVAVVQHRTYISPYNDLDVIVGQGTIGIELERQCPRLDAVFVSVGGGGLISGIASYLKPLHPELRIVGCWPENSPALYLALKAGKIVDVCENPTLSDGTAGGIESGAITFNYARDLIDECVLVQENEIVDAIRLVLAGHRMAIEGAAGVAVAGYLKTAERYAGQNVAVVVCGGNISYEMLCSIVC</sequence>
<dbReference type="Proteomes" id="UP001565474">
    <property type="component" value="Unassembled WGS sequence"/>
</dbReference>
<dbReference type="GO" id="GO:0004794">
    <property type="term" value="F:threonine deaminase activity"/>
    <property type="evidence" value="ECO:0007669"/>
    <property type="project" value="UniProtKB-EC"/>
</dbReference>
<protein>
    <submittedName>
        <fullName evidence="5">Threonine dehydratase</fullName>
        <ecNumber evidence="5">4.3.1.19</ecNumber>
    </submittedName>
</protein>
<proteinExistence type="predicted"/>
<evidence type="ECO:0000256" key="1">
    <source>
        <dbReference type="ARBA" id="ARBA00001933"/>
    </source>
</evidence>
<dbReference type="PANTHER" id="PTHR48078:SF6">
    <property type="entry name" value="L-THREONINE DEHYDRATASE CATABOLIC TDCB"/>
    <property type="match status" value="1"/>
</dbReference>
<organism evidence="5 6">
    <name type="scientific">Bradyrhizobium yuanmingense</name>
    <dbReference type="NCBI Taxonomy" id="108015"/>
    <lineage>
        <taxon>Bacteria</taxon>
        <taxon>Pseudomonadati</taxon>
        <taxon>Pseudomonadota</taxon>
        <taxon>Alphaproteobacteria</taxon>
        <taxon>Hyphomicrobiales</taxon>
        <taxon>Nitrobacteraceae</taxon>
        <taxon>Bradyrhizobium</taxon>
    </lineage>
</organism>